<keyword evidence="12" id="KW-1185">Reference proteome</keyword>
<feature type="transmembrane region" description="Helical" evidence="10">
    <location>
        <begin position="303"/>
        <end position="326"/>
    </location>
</feature>
<evidence type="ECO:0000256" key="7">
    <source>
        <dbReference type="ARBA" id="ARBA00022989"/>
    </source>
</evidence>
<keyword evidence="9" id="KW-0325">Glycoprotein</keyword>
<evidence type="ECO:0000313" key="11">
    <source>
        <dbReference type="EMBL" id="KAB2632276.1"/>
    </source>
</evidence>
<dbReference type="EMBL" id="SMOL01000120">
    <property type="protein sequence ID" value="KAB2632276.1"/>
    <property type="molecule type" value="Genomic_DNA"/>
</dbReference>
<dbReference type="OrthoDB" id="5546453at2759"/>
<protein>
    <submittedName>
        <fullName evidence="11">Phosphatidylinositol-glycan biosynthesis class X protein</fullName>
    </submittedName>
</protein>
<evidence type="ECO:0000256" key="1">
    <source>
        <dbReference type="ARBA" id="ARBA00004389"/>
    </source>
</evidence>
<reference evidence="12" key="2">
    <citation type="submission" date="2019-10" db="EMBL/GenBank/DDBJ databases">
        <title>A de novo genome assembly of a pear dwarfing rootstock.</title>
        <authorList>
            <person name="Wang F."/>
            <person name="Wang J."/>
            <person name="Li S."/>
            <person name="Zhang Y."/>
            <person name="Fang M."/>
            <person name="Ma L."/>
            <person name="Zhao Y."/>
            <person name="Jiang S."/>
        </authorList>
    </citation>
    <scope>NUCLEOTIDE SEQUENCE [LARGE SCALE GENOMIC DNA]</scope>
</reference>
<keyword evidence="6" id="KW-0256">Endoplasmic reticulum</keyword>
<keyword evidence="5 10" id="KW-0812">Transmembrane</keyword>
<dbReference type="Pfam" id="PF08320">
    <property type="entry name" value="PIG-X"/>
    <property type="match status" value="1"/>
</dbReference>
<comment type="subcellular location">
    <subcellularLocation>
        <location evidence="1">Endoplasmic reticulum membrane</location>
        <topology evidence="1">Single-pass membrane protein</topology>
    </subcellularLocation>
</comment>
<evidence type="ECO:0000256" key="4">
    <source>
        <dbReference type="ARBA" id="ARBA00022502"/>
    </source>
</evidence>
<feature type="transmembrane region" description="Helical" evidence="10">
    <location>
        <begin position="21"/>
        <end position="43"/>
    </location>
</feature>
<comment type="similarity">
    <text evidence="3">Belongs to the PIGX family.</text>
</comment>
<reference evidence="11 12" key="3">
    <citation type="submission" date="2019-11" db="EMBL/GenBank/DDBJ databases">
        <title>A de novo genome assembly of a pear dwarfing rootstock.</title>
        <authorList>
            <person name="Wang F."/>
            <person name="Wang J."/>
            <person name="Li S."/>
            <person name="Zhang Y."/>
            <person name="Fang M."/>
            <person name="Ma L."/>
            <person name="Zhao Y."/>
            <person name="Jiang S."/>
        </authorList>
    </citation>
    <scope>NUCLEOTIDE SEQUENCE [LARGE SCALE GENOMIC DNA]</scope>
    <source>
        <strain evidence="11">S2</strain>
        <tissue evidence="11">Leaf</tissue>
    </source>
</reference>
<sequence length="339" mass="37653">MRSESSMKVETMKARTSQPSATVAFSNSFLLGFVLVFSSAIGFCTLSSAHYSTLQAGTSDSNYDGGGSNISAFSRFNRYIMQSYYEKYENLFDSDFQDFVAQELPFGLCEVLPHDLSFVVRPSILHRNLIGRGSHRHLTSSIRVNIKPEPIYELPTHHCELIIIERLPSGVFADPFELQHLLQRGAYNAIAVFGDANLELPSFLSNRTAVEVHMDIGHNFLLRHDKESNINIELPLHARYPPLDESGYWEVKFGMPDLFMRCSMEGTSQNQSCLYKMPEINGSELGYANLVWKIPSGMKAHAGIVSTLTFVAALISAIAIAATSIFHSGVASGKHLKES</sequence>
<dbReference type="GO" id="GO:0006506">
    <property type="term" value="P:GPI anchor biosynthetic process"/>
    <property type="evidence" value="ECO:0007669"/>
    <property type="project" value="UniProtKB-UniPathway"/>
</dbReference>
<evidence type="ECO:0000256" key="6">
    <source>
        <dbReference type="ARBA" id="ARBA00022824"/>
    </source>
</evidence>
<proteinExistence type="inferred from homology"/>
<reference evidence="11 12" key="1">
    <citation type="submission" date="2019-09" db="EMBL/GenBank/DDBJ databases">
        <authorList>
            <person name="Ou C."/>
        </authorList>
    </citation>
    <scope>NUCLEOTIDE SEQUENCE [LARGE SCALE GENOMIC DNA]</scope>
    <source>
        <strain evidence="11">S2</strain>
        <tissue evidence="11">Leaf</tissue>
    </source>
</reference>
<evidence type="ECO:0000256" key="5">
    <source>
        <dbReference type="ARBA" id="ARBA00022692"/>
    </source>
</evidence>
<dbReference type="InterPro" id="IPR040039">
    <property type="entry name" value="PIGX"/>
</dbReference>
<dbReference type="SMART" id="SM00780">
    <property type="entry name" value="PIG-X"/>
    <property type="match status" value="1"/>
</dbReference>
<keyword evidence="7 10" id="KW-1133">Transmembrane helix</keyword>
<dbReference type="InterPro" id="IPR013233">
    <property type="entry name" value="PIG-X/PBN1"/>
</dbReference>
<keyword evidence="4" id="KW-0337">GPI-anchor biosynthesis</keyword>
<evidence type="ECO:0000313" key="12">
    <source>
        <dbReference type="Proteomes" id="UP000327157"/>
    </source>
</evidence>
<evidence type="ECO:0000256" key="2">
    <source>
        <dbReference type="ARBA" id="ARBA00004687"/>
    </source>
</evidence>
<dbReference type="Proteomes" id="UP000327157">
    <property type="component" value="Chromosome 6"/>
</dbReference>
<comment type="pathway">
    <text evidence="2">Glycolipid biosynthesis; glycosylphosphatidylinositol-anchor biosynthesis.</text>
</comment>
<keyword evidence="8 10" id="KW-0472">Membrane</keyword>
<evidence type="ECO:0000256" key="3">
    <source>
        <dbReference type="ARBA" id="ARBA00010345"/>
    </source>
</evidence>
<name>A0A5N5HWH3_9ROSA</name>
<organism evidence="11 12">
    <name type="scientific">Pyrus ussuriensis x Pyrus communis</name>
    <dbReference type="NCBI Taxonomy" id="2448454"/>
    <lineage>
        <taxon>Eukaryota</taxon>
        <taxon>Viridiplantae</taxon>
        <taxon>Streptophyta</taxon>
        <taxon>Embryophyta</taxon>
        <taxon>Tracheophyta</taxon>
        <taxon>Spermatophyta</taxon>
        <taxon>Magnoliopsida</taxon>
        <taxon>eudicotyledons</taxon>
        <taxon>Gunneridae</taxon>
        <taxon>Pentapetalae</taxon>
        <taxon>rosids</taxon>
        <taxon>fabids</taxon>
        <taxon>Rosales</taxon>
        <taxon>Rosaceae</taxon>
        <taxon>Amygdaloideae</taxon>
        <taxon>Maleae</taxon>
        <taxon>Pyrus</taxon>
    </lineage>
</organism>
<dbReference type="AlphaFoldDB" id="A0A5N5HWH3"/>
<evidence type="ECO:0000256" key="10">
    <source>
        <dbReference type="SAM" id="Phobius"/>
    </source>
</evidence>
<accession>A0A5N5HWH3</accession>
<evidence type="ECO:0000256" key="8">
    <source>
        <dbReference type="ARBA" id="ARBA00023136"/>
    </source>
</evidence>
<dbReference type="GO" id="GO:0005789">
    <property type="term" value="C:endoplasmic reticulum membrane"/>
    <property type="evidence" value="ECO:0007669"/>
    <property type="project" value="UniProtKB-SubCell"/>
</dbReference>
<dbReference type="UniPathway" id="UPA00196"/>
<gene>
    <name evidence="11" type="ORF">D8674_028523</name>
</gene>
<evidence type="ECO:0000256" key="9">
    <source>
        <dbReference type="ARBA" id="ARBA00023180"/>
    </source>
</evidence>
<dbReference type="PANTHER" id="PTHR28650:SF1">
    <property type="entry name" value="PHOSPHATIDYLINOSITOL-GLYCAN BIOSYNTHESIS CLASS X PROTEIN"/>
    <property type="match status" value="1"/>
</dbReference>
<comment type="caution">
    <text evidence="11">The sequence shown here is derived from an EMBL/GenBank/DDBJ whole genome shotgun (WGS) entry which is preliminary data.</text>
</comment>
<dbReference type="PANTHER" id="PTHR28650">
    <property type="entry name" value="PHOSPHATIDYLINOSITOL-GLYCAN BIOSYNTHESIS CLASS X PROTEIN"/>
    <property type="match status" value="1"/>
</dbReference>